<keyword evidence="10" id="KW-1185">Reference proteome</keyword>
<name>A0A367FPZ0_9ACTN</name>
<evidence type="ECO:0000256" key="7">
    <source>
        <dbReference type="SAM" id="MobiDB-lite"/>
    </source>
</evidence>
<comment type="caution">
    <text evidence="9">The sequence shown here is derived from an EMBL/GenBank/DDBJ whole genome shotgun (WGS) entry which is preliminary data.</text>
</comment>
<dbReference type="GO" id="GO:0042121">
    <property type="term" value="P:alginic acid biosynthetic process"/>
    <property type="evidence" value="ECO:0007669"/>
    <property type="project" value="UniProtKB-UniPathway"/>
</dbReference>
<dbReference type="UniPathway" id="UPA00286"/>
<dbReference type="EMBL" id="QOIL01000002">
    <property type="protein sequence ID" value="RCG32476.1"/>
    <property type="molecule type" value="Genomic_DNA"/>
</dbReference>
<comment type="subcellular location">
    <subcellularLocation>
        <location evidence="1">Periplasm</location>
    </subcellularLocation>
</comment>
<keyword evidence="4" id="KW-0732">Signal</keyword>
<dbReference type="GO" id="GO:0042597">
    <property type="term" value="C:periplasmic space"/>
    <property type="evidence" value="ECO:0007669"/>
    <property type="project" value="UniProtKB-SubCell"/>
</dbReference>
<dbReference type="AlphaFoldDB" id="A0A367FPZ0"/>
<evidence type="ECO:0000313" key="9">
    <source>
        <dbReference type="EMBL" id="RCG32476.1"/>
    </source>
</evidence>
<feature type="region of interest" description="Disordered" evidence="7">
    <location>
        <begin position="285"/>
        <end position="334"/>
    </location>
</feature>
<evidence type="ECO:0000259" key="8">
    <source>
        <dbReference type="Pfam" id="PF16822"/>
    </source>
</evidence>
<dbReference type="GO" id="GO:0016740">
    <property type="term" value="F:transferase activity"/>
    <property type="evidence" value="ECO:0007669"/>
    <property type="project" value="UniProtKB-KW"/>
</dbReference>
<sequence length="334" mass="36462">METTSESRGRPSPLGRRVAVLGASLFFFGPALAFAAGDRATEIENRRLAGFPALSPAGDFPSRFEAWAVDHLPLRGHAVRAQAMLSEELFGEPPSYAAGKALTYPRVVEGREGWLYFGDDVAEACRPVGTTAGVLARVRRLGEIVRASGRRFVFTVAPDKTTIYPDKLPDRFLGERCLARRKEEFWKALDAARVPGYLDLRGPLERLQRATGEPAYFRTDSHWSERSAALYGAELARTLQPDLSRGTRLVPLGSYVREGDLGRLLGASRSETTGHWGLVRTGCARSGTTTVTRRPPYASPTPPPAPRCSGRTRCSSGTRSPGSRCRGSRRTSPT</sequence>
<feature type="domain" description="AlgX/AlgJ SGNH hydrolase-like" evidence="8">
    <location>
        <begin position="107"/>
        <end position="269"/>
    </location>
</feature>
<comment type="pathway">
    <text evidence="2">Glycan biosynthesis; alginate biosynthesis.</text>
</comment>
<protein>
    <recommendedName>
        <fullName evidence="8">AlgX/AlgJ SGNH hydrolase-like domain-containing protein</fullName>
    </recommendedName>
</protein>
<proteinExistence type="predicted"/>
<evidence type="ECO:0000256" key="2">
    <source>
        <dbReference type="ARBA" id="ARBA00005182"/>
    </source>
</evidence>
<evidence type="ECO:0000256" key="1">
    <source>
        <dbReference type="ARBA" id="ARBA00004418"/>
    </source>
</evidence>
<keyword evidence="6" id="KW-0016">Alginate biosynthesis</keyword>
<evidence type="ECO:0000256" key="4">
    <source>
        <dbReference type="ARBA" id="ARBA00022729"/>
    </source>
</evidence>
<accession>A0A367FPZ0</accession>
<evidence type="ECO:0000256" key="3">
    <source>
        <dbReference type="ARBA" id="ARBA00022679"/>
    </source>
</evidence>
<dbReference type="Pfam" id="PF16822">
    <property type="entry name" value="ALGX"/>
    <property type="match status" value="1"/>
</dbReference>
<dbReference type="InterPro" id="IPR031811">
    <property type="entry name" value="ALGX/ALGJ_SGNH-like"/>
</dbReference>
<evidence type="ECO:0000256" key="6">
    <source>
        <dbReference type="ARBA" id="ARBA00022841"/>
    </source>
</evidence>
<dbReference type="OrthoDB" id="3264206at2"/>
<keyword evidence="5" id="KW-0574">Periplasm</keyword>
<feature type="compositionally biased region" description="Low complexity" evidence="7">
    <location>
        <begin position="307"/>
        <end position="334"/>
    </location>
</feature>
<gene>
    <name evidence="9" type="ORF">DQ384_02935</name>
</gene>
<feature type="compositionally biased region" description="Pro residues" evidence="7">
    <location>
        <begin position="297"/>
        <end position="306"/>
    </location>
</feature>
<evidence type="ECO:0000256" key="5">
    <source>
        <dbReference type="ARBA" id="ARBA00022764"/>
    </source>
</evidence>
<keyword evidence="3" id="KW-0808">Transferase</keyword>
<dbReference type="RefSeq" id="WP_114027114.1">
    <property type="nucleotide sequence ID" value="NZ_QOIL01000002.1"/>
</dbReference>
<reference evidence="9 10" key="1">
    <citation type="submission" date="2018-06" db="EMBL/GenBank/DDBJ databases">
        <title>Sphaerisporangium craniellae sp. nov., isolated from a marine sponge in the South China Sea.</title>
        <authorList>
            <person name="Li L."/>
        </authorList>
    </citation>
    <scope>NUCLEOTIDE SEQUENCE [LARGE SCALE GENOMIC DNA]</scope>
    <source>
        <strain evidence="9 10">CCTCC AA 208026</strain>
    </source>
</reference>
<organism evidence="9 10">
    <name type="scientific">Sphaerisporangium album</name>
    <dbReference type="NCBI Taxonomy" id="509200"/>
    <lineage>
        <taxon>Bacteria</taxon>
        <taxon>Bacillati</taxon>
        <taxon>Actinomycetota</taxon>
        <taxon>Actinomycetes</taxon>
        <taxon>Streptosporangiales</taxon>
        <taxon>Streptosporangiaceae</taxon>
        <taxon>Sphaerisporangium</taxon>
    </lineage>
</organism>
<dbReference type="Proteomes" id="UP000253094">
    <property type="component" value="Unassembled WGS sequence"/>
</dbReference>
<evidence type="ECO:0000313" key="10">
    <source>
        <dbReference type="Proteomes" id="UP000253094"/>
    </source>
</evidence>